<dbReference type="SUPFAM" id="SSF48403">
    <property type="entry name" value="Ankyrin repeat"/>
    <property type="match status" value="1"/>
</dbReference>
<keyword evidence="2" id="KW-1185">Reference proteome</keyword>
<dbReference type="InterPro" id="IPR036770">
    <property type="entry name" value="Ankyrin_rpt-contain_sf"/>
</dbReference>
<proteinExistence type="predicted"/>
<dbReference type="Proteomes" id="UP001212841">
    <property type="component" value="Unassembled WGS sequence"/>
</dbReference>
<dbReference type="EMBL" id="JADGJD010000309">
    <property type="protein sequence ID" value="KAJ3052271.1"/>
    <property type="molecule type" value="Genomic_DNA"/>
</dbReference>
<evidence type="ECO:0000313" key="1">
    <source>
        <dbReference type="EMBL" id="KAJ3052271.1"/>
    </source>
</evidence>
<name>A0AAD5X531_9FUNG</name>
<reference evidence="1" key="1">
    <citation type="submission" date="2020-05" db="EMBL/GenBank/DDBJ databases">
        <title>Phylogenomic resolution of chytrid fungi.</title>
        <authorList>
            <person name="Stajich J.E."/>
            <person name="Amses K."/>
            <person name="Simmons R."/>
            <person name="Seto K."/>
            <person name="Myers J."/>
            <person name="Bonds A."/>
            <person name="Quandt C.A."/>
            <person name="Barry K."/>
            <person name="Liu P."/>
            <person name="Grigoriev I."/>
            <person name="Longcore J.E."/>
            <person name="James T.Y."/>
        </authorList>
    </citation>
    <scope>NUCLEOTIDE SEQUENCE</scope>
    <source>
        <strain evidence="1">JEL0318</strain>
    </source>
</reference>
<protein>
    <submittedName>
        <fullName evidence="1">Uncharacterized protein</fullName>
    </submittedName>
</protein>
<organism evidence="1 2">
    <name type="scientific">Rhizophlyctis rosea</name>
    <dbReference type="NCBI Taxonomy" id="64517"/>
    <lineage>
        <taxon>Eukaryota</taxon>
        <taxon>Fungi</taxon>
        <taxon>Fungi incertae sedis</taxon>
        <taxon>Chytridiomycota</taxon>
        <taxon>Chytridiomycota incertae sedis</taxon>
        <taxon>Chytridiomycetes</taxon>
        <taxon>Rhizophlyctidales</taxon>
        <taxon>Rhizophlyctidaceae</taxon>
        <taxon>Rhizophlyctis</taxon>
    </lineage>
</organism>
<comment type="caution">
    <text evidence="1">The sequence shown here is derived from an EMBL/GenBank/DDBJ whole genome shotgun (WGS) entry which is preliminary data.</text>
</comment>
<evidence type="ECO:0000313" key="2">
    <source>
        <dbReference type="Proteomes" id="UP001212841"/>
    </source>
</evidence>
<dbReference type="Gene3D" id="1.25.40.20">
    <property type="entry name" value="Ankyrin repeat-containing domain"/>
    <property type="match status" value="1"/>
</dbReference>
<accession>A0AAD5X531</accession>
<sequence length="242" mass="27549">MTYYNKVLHLRRLAAIDPDLVPKALADGIHSDSIRHATSFNHIETVHYLLSLIPKPYQYWSPATGKAPLLIAAQEGYTEILALMVPYMDKPASALTWQAAKGGHLSAVQYFVNHYRTTEHLADVLNNGIYGAMSRNRLDIIEYLIENNLRNQPFMHSCMCDMIDWNLVDVYRLLVDHGFDVTAHQLRIAVHAQSGDDTEMLELVLDAEEWDREVLKEMAIESYSRGSIVQDLLNSYIKSEST</sequence>
<dbReference type="AlphaFoldDB" id="A0AAD5X531"/>
<gene>
    <name evidence="1" type="ORF">HK097_006591</name>
</gene>